<sequence length="102" mass="11446">MVFTKKLTWKMAMAFKIFVRLAVCYLGISWFLLAAAIPATRSLSSSNEVKSLPELKSLSLDGVELIEGGATHEVERRMDVEKNDYPGPDYEPRHDPAPKPTH</sequence>
<dbReference type="Proteomes" id="UP001634007">
    <property type="component" value="Unassembled WGS sequence"/>
</dbReference>
<dbReference type="PANTHER" id="PTHR33474">
    <property type="entry name" value="TRANSMEMBRANE PROTEIN"/>
    <property type="match status" value="1"/>
</dbReference>
<organism evidence="2 3">
    <name type="scientific">Eucalyptus globulus</name>
    <name type="common">Tasmanian blue gum</name>
    <dbReference type="NCBI Taxonomy" id="34317"/>
    <lineage>
        <taxon>Eukaryota</taxon>
        <taxon>Viridiplantae</taxon>
        <taxon>Streptophyta</taxon>
        <taxon>Embryophyta</taxon>
        <taxon>Tracheophyta</taxon>
        <taxon>Spermatophyta</taxon>
        <taxon>Magnoliopsida</taxon>
        <taxon>eudicotyledons</taxon>
        <taxon>Gunneridae</taxon>
        <taxon>Pentapetalae</taxon>
        <taxon>rosids</taxon>
        <taxon>malvids</taxon>
        <taxon>Myrtales</taxon>
        <taxon>Myrtaceae</taxon>
        <taxon>Myrtoideae</taxon>
        <taxon>Eucalypteae</taxon>
        <taxon>Eucalyptus</taxon>
    </lineage>
</organism>
<gene>
    <name evidence="2" type="ORF">ACJRO7_007334</name>
</gene>
<name>A0ABD3IKV9_EUCGL</name>
<dbReference type="EMBL" id="JBJKBG010000011">
    <property type="protein sequence ID" value="KAL3715585.1"/>
    <property type="molecule type" value="Genomic_DNA"/>
</dbReference>
<evidence type="ECO:0000313" key="2">
    <source>
        <dbReference type="EMBL" id="KAL3715585.1"/>
    </source>
</evidence>
<keyword evidence="3" id="KW-1185">Reference proteome</keyword>
<accession>A0ABD3IKV9</accession>
<evidence type="ECO:0000256" key="1">
    <source>
        <dbReference type="SAM" id="MobiDB-lite"/>
    </source>
</evidence>
<comment type="caution">
    <text evidence="2">The sequence shown here is derived from an EMBL/GenBank/DDBJ whole genome shotgun (WGS) entry which is preliminary data.</text>
</comment>
<dbReference type="AlphaFoldDB" id="A0ABD3IKV9"/>
<feature type="region of interest" description="Disordered" evidence="1">
    <location>
        <begin position="70"/>
        <end position="102"/>
    </location>
</feature>
<dbReference type="PANTHER" id="PTHR33474:SF28">
    <property type="entry name" value="OS01G0815400 PROTEIN"/>
    <property type="match status" value="1"/>
</dbReference>
<evidence type="ECO:0000313" key="3">
    <source>
        <dbReference type="Proteomes" id="UP001634007"/>
    </source>
</evidence>
<proteinExistence type="predicted"/>
<reference evidence="2 3" key="1">
    <citation type="submission" date="2024-11" db="EMBL/GenBank/DDBJ databases">
        <title>Chromosome-level genome assembly of Eucalyptus globulus Labill. provides insights into its genome evolution.</title>
        <authorList>
            <person name="Li X."/>
        </authorList>
    </citation>
    <scope>NUCLEOTIDE SEQUENCE [LARGE SCALE GENOMIC DNA]</scope>
    <source>
        <strain evidence="2">CL2024</strain>
        <tissue evidence="2">Fresh tender leaves</tissue>
    </source>
</reference>
<protein>
    <submittedName>
        <fullName evidence="2">Uncharacterized protein</fullName>
    </submittedName>
</protein>